<dbReference type="Gene3D" id="3.40.50.10090">
    <property type="match status" value="2"/>
</dbReference>
<evidence type="ECO:0000313" key="3">
    <source>
        <dbReference type="EMBL" id="KAJ4965072.1"/>
    </source>
</evidence>
<protein>
    <recommendedName>
        <fullName evidence="2">Tetrapyrrole biosynthesis uroporphyrinogen III synthase domain-containing protein</fullName>
    </recommendedName>
</protein>
<evidence type="ECO:0000313" key="4">
    <source>
        <dbReference type="Proteomes" id="UP001141806"/>
    </source>
</evidence>
<keyword evidence="4" id="KW-1185">Reference proteome</keyword>
<dbReference type="PANTHER" id="PTHR38020">
    <property type="entry name" value="UROPORPHYRINOGEN-III SYNTHASE"/>
    <property type="match status" value="1"/>
</dbReference>
<sequence length="314" mass="33691">MSGTSILSVHKSPAKANGPTNLSPTPAPAPIYRRRVAFTTPQNYAERLTHLLQLNGAEPIWCPTVVVEPTPGTKASIRSFLLSSPNQGGNYASPLEDFSAIAFTSRTGISAFAESLAELENPPLSPVGEDFTVTGIGKDAELLTEGFLAMLCENPKSRTRVLVPPKATPASMVESLGIGHGRRILCPVPLVLGINEPPVIPDFLRDLAAKDWIPVRVSAYVTRWAGPKSAEVLLRQERLDAIVFTSTGEVEGMLKSCRTLGFNDWETVREKWPGLVVAAHGPVTALGAERLGVAVDVVSSRYDSFEGIVEALLL</sequence>
<comment type="caution">
    <text evidence="3">The sequence shown here is derived from an EMBL/GenBank/DDBJ whole genome shotgun (WGS) entry which is preliminary data.</text>
</comment>
<proteinExistence type="predicted"/>
<gene>
    <name evidence="3" type="ORF">NE237_016921</name>
</gene>
<evidence type="ECO:0000259" key="2">
    <source>
        <dbReference type="Pfam" id="PF02602"/>
    </source>
</evidence>
<dbReference type="CDD" id="cd06578">
    <property type="entry name" value="HemD"/>
    <property type="match status" value="1"/>
</dbReference>
<feature type="region of interest" description="Disordered" evidence="1">
    <location>
        <begin position="1"/>
        <end position="29"/>
    </location>
</feature>
<evidence type="ECO:0000256" key="1">
    <source>
        <dbReference type="SAM" id="MobiDB-lite"/>
    </source>
</evidence>
<dbReference type="InterPro" id="IPR036108">
    <property type="entry name" value="4pyrrol_syn_uPrphyn_synt_sf"/>
</dbReference>
<feature type="domain" description="Tetrapyrrole biosynthesis uroporphyrinogen III synthase" evidence="2">
    <location>
        <begin position="47"/>
        <end position="303"/>
    </location>
</feature>
<dbReference type="Proteomes" id="UP001141806">
    <property type="component" value="Unassembled WGS sequence"/>
</dbReference>
<accession>A0A9Q0K6P4</accession>
<dbReference type="GO" id="GO:0033014">
    <property type="term" value="P:tetrapyrrole biosynthetic process"/>
    <property type="evidence" value="ECO:0007669"/>
    <property type="project" value="InterPro"/>
</dbReference>
<dbReference type="SUPFAM" id="SSF69618">
    <property type="entry name" value="HemD-like"/>
    <property type="match status" value="1"/>
</dbReference>
<organism evidence="3 4">
    <name type="scientific">Protea cynaroides</name>
    <dbReference type="NCBI Taxonomy" id="273540"/>
    <lineage>
        <taxon>Eukaryota</taxon>
        <taxon>Viridiplantae</taxon>
        <taxon>Streptophyta</taxon>
        <taxon>Embryophyta</taxon>
        <taxon>Tracheophyta</taxon>
        <taxon>Spermatophyta</taxon>
        <taxon>Magnoliopsida</taxon>
        <taxon>Proteales</taxon>
        <taxon>Proteaceae</taxon>
        <taxon>Protea</taxon>
    </lineage>
</organism>
<dbReference type="EMBL" id="JAMYWD010000007">
    <property type="protein sequence ID" value="KAJ4965072.1"/>
    <property type="molecule type" value="Genomic_DNA"/>
</dbReference>
<dbReference type="AlphaFoldDB" id="A0A9Q0K6P4"/>
<reference evidence="3" key="1">
    <citation type="journal article" date="2023" name="Plant J.">
        <title>The genome of the king protea, Protea cynaroides.</title>
        <authorList>
            <person name="Chang J."/>
            <person name="Duong T.A."/>
            <person name="Schoeman C."/>
            <person name="Ma X."/>
            <person name="Roodt D."/>
            <person name="Barker N."/>
            <person name="Li Z."/>
            <person name="Van de Peer Y."/>
            <person name="Mizrachi E."/>
        </authorList>
    </citation>
    <scope>NUCLEOTIDE SEQUENCE</scope>
    <source>
        <tissue evidence="3">Young leaves</tissue>
    </source>
</reference>
<dbReference type="PANTHER" id="PTHR38020:SF1">
    <property type="entry name" value="UROPORPHYRINOGEN-III SYNTHASE"/>
    <property type="match status" value="1"/>
</dbReference>
<dbReference type="OrthoDB" id="259181at2759"/>
<dbReference type="GO" id="GO:0004852">
    <property type="term" value="F:uroporphyrinogen-III synthase activity"/>
    <property type="evidence" value="ECO:0007669"/>
    <property type="project" value="InterPro"/>
</dbReference>
<name>A0A9Q0K6P4_9MAGN</name>
<dbReference type="Pfam" id="PF02602">
    <property type="entry name" value="HEM4"/>
    <property type="match status" value="1"/>
</dbReference>
<dbReference type="InterPro" id="IPR003754">
    <property type="entry name" value="4pyrrol_synth_uPrphyn_synth"/>
</dbReference>